<dbReference type="Pfam" id="PF06996">
    <property type="entry name" value="T6SS_TssG"/>
    <property type="match status" value="1"/>
</dbReference>
<protein>
    <recommendedName>
        <fullName evidence="3">Type VI secretion protein, VC_A0111 family</fullName>
    </recommendedName>
</protein>
<accession>W0VF60</accession>
<evidence type="ECO:0000313" key="1">
    <source>
        <dbReference type="EMBL" id="CDG85977.1"/>
    </source>
</evidence>
<proteinExistence type="predicted"/>
<dbReference type="KEGG" id="jag:GJA_5381"/>
<dbReference type="HOGENOM" id="CLU_048238_4_0_4"/>
<organism evidence="1 2">
    <name type="scientific">Janthinobacterium agaricidamnosum NBRC 102515 = DSM 9628</name>
    <dbReference type="NCBI Taxonomy" id="1349767"/>
    <lineage>
        <taxon>Bacteria</taxon>
        <taxon>Pseudomonadati</taxon>
        <taxon>Pseudomonadota</taxon>
        <taxon>Betaproteobacteria</taxon>
        <taxon>Burkholderiales</taxon>
        <taxon>Oxalobacteraceae</taxon>
        <taxon>Janthinobacterium</taxon>
    </lineage>
</organism>
<dbReference type="Proteomes" id="UP000027604">
    <property type="component" value="Chromosome I"/>
</dbReference>
<evidence type="ECO:0008006" key="3">
    <source>
        <dbReference type="Google" id="ProtNLM"/>
    </source>
</evidence>
<keyword evidence="2" id="KW-1185">Reference proteome</keyword>
<gene>
    <name evidence="1" type="ORF">GJA_5381</name>
</gene>
<dbReference type="NCBIfam" id="TIGR03347">
    <property type="entry name" value="VI_chp_1"/>
    <property type="match status" value="1"/>
</dbReference>
<dbReference type="PATRIC" id="fig|1349767.4.peg.1974"/>
<dbReference type="AlphaFoldDB" id="W0VF60"/>
<dbReference type="InterPro" id="IPR010732">
    <property type="entry name" value="T6SS_TssG-like"/>
</dbReference>
<reference evidence="1 2" key="1">
    <citation type="journal article" date="2015" name="Genome Announc.">
        <title>Genome Sequence of Mushroom Soft-Rot Pathogen Janthinobacterium agaricidamnosum.</title>
        <authorList>
            <person name="Graupner K."/>
            <person name="Lackner G."/>
            <person name="Hertweck C."/>
        </authorList>
    </citation>
    <scope>NUCLEOTIDE SEQUENCE [LARGE SCALE GENOMIC DNA]</scope>
    <source>
        <strain evidence="2">NBRC 102515 / DSM 9628</strain>
    </source>
</reference>
<sequence>MRDPVALLDSLEATPAAYDFYVALRLLECAHPELPRIGEALRPQHEPVRFGQQPSLAFEGAMLAGLRRAADTDADGRAPRLLVNFFGLLGANGVLPLHLTEYVRDRQRNAGDSTIAHFLDLFQHRMISLFYRGWANAQPALSLDRPGDDRFSARLGALIGIGMASLRERDTVPDFAKLHYAGRMAPHPRNADGLAAILGDFFKLPVRLEQFVGHWMRLPPDGLCRLRSGPQAQVLGQGTLLGTKVWNRQHKFRIVFGPLTLEQAHQMLPGGANMQRLIDWVRNYCGLALDWDVRLVMQREQVPGLRLGRASRLGWTSWVSSAAPAQDDEQLCFTPAKLSAPTTPDHLSDHTFHEGAAYG</sequence>
<evidence type="ECO:0000313" key="2">
    <source>
        <dbReference type="Proteomes" id="UP000027604"/>
    </source>
</evidence>
<dbReference type="RefSeq" id="WP_197539814.1">
    <property type="nucleotide sequence ID" value="NZ_BCTH01000020.1"/>
</dbReference>
<dbReference type="PANTHER" id="PTHR35564">
    <property type="match status" value="1"/>
</dbReference>
<name>W0VF60_9BURK</name>
<dbReference type="eggNOG" id="COG3520">
    <property type="taxonomic scope" value="Bacteria"/>
</dbReference>
<dbReference type="PANTHER" id="PTHR35564:SF4">
    <property type="entry name" value="CYTOPLASMIC PROTEIN"/>
    <property type="match status" value="1"/>
</dbReference>
<dbReference type="EMBL" id="HG322949">
    <property type="protein sequence ID" value="CDG85977.1"/>
    <property type="molecule type" value="Genomic_DNA"/>
</dbReference>
<dbReference type="STRING" id="1349767.GJA_5381"/>